<proteinExistence type="predicted"/>
<evidence type="ECO:0000256" key="1">
    <source>
        <dbReference type="SAM" id="SignalP"/>
    </source>
</evidence>
<keyword evidence="1" id="KW-0732">Signal</keyword>
<evidence type="ECO:0000313" key="3">
    <source>
        <dbReference type="Proteomes" id="UP000559256"/>
    </source>
</evidence>
<feature type="signal peptide" evidence="1">
    <location>
        <begin position="1"/>
        <end position="20"/>
    </location>
</feature>
<comment type="caution">
    <text evidence="2">The sequence shown here is derived from an EMBL/GenBank/DDBJ whole genome shotgun (WGS) entry which is preliminary data.</text>
</comment>
<dbReference type="AlphaFoldDB" id="A0A8H5FWG4"/>
<organism evidence="2 3">
    <name type="scientific">Tetrapyrgos nigripes</name>
    <dbReference type="NCBI Taxonomy" id="182062"/>
    <lineage>
        <taxon>Eukaryota</taxon>
        <taxon>Fungi</taxon>
        <taxon>Dikarya</taxon>
        <taxon>Basidiomycota</taxon>
        <taxon>Agaricomycotina</taxon>
        <taxon>Agaricomycetes</taxon>
        <taxon>Agaricomycetidae</taxon>
        <taxon>Agaricales</taxon>
        <taxon>Marasmiineae</taxon>
        <taxon>Marasmiaceae</taxon>
        <taxon>Tetrapyrgos</taxon>
    </lineage>
</organism>
<dbReference type="Proteomes" id="UP000559256">
    <property type="component" value="Unassembled WGS sequence"/>
</dbReference>
<dbReference type="EMBL" id="JAACJM010000066">
    <property type="protein sequence ID" value="KAF5352300.1"/>
    <property type="molecule type" value="Genomic_DNA"/>
</dbReference>
<accession>A0A8H5FWG4</accession>
<sequence>MKFFTTLITSSLAFAATVAAQGLTINTPPNLLLQVPAWLMASLLCLPGKVVKLPTSCVVPGSQSGATPLEDLGQQEGTSFTWNVDIDAGTSVGLELRDSTGALAQSAPVTIQ</sequence>
<keyword evidence="3" id="KW-1185">Reference proteome</keyword>
<feature type="chain" id="PRO_5034240559" evidence="1">
    <location>
        <begin position="21"/>
        <end position="112"/>
    </location>
</feature>
<reference evidence="2 3" key="1">
    <citation type="journal article" date="2020" name="ISME J.">
        <title>Uncovering the hidden diversity of litter-decomposition mechanisms in mushroom-forming fungi.</title>
        <authorList>
            <person name="Floudas D."/>
            <person name="Bentzer J."/>
            <person name="Ahren D."/>
            <person name="Johansson T."/>
            <person name="Persson P."/>
            <person name="Tunlid A."/>
        </authorList>
    </citation>
    <scope>NUCLEOTIDE SEQUENCE [LARGE SCALE GENOMIC DNA]</scope>
    <source>
        <strain evidence="2 3">CBS 291.85</strain>
    </source>
</reference>
<dbReference type="OrthoDB" id="3051681at2759"/>
<evidence type="ECO:0000313" key="2">
    <source>
        <dbReference type="EMBL" id="KAF5352300.1"/>
    </source>
</evidence>
<name>A0A8H5FWG4_9AGAR</name>
<protein>
    <submittedName>
        <fullName evidence="2">Uncharacterized protein</fullName>
    </submittedName>
</protein>
<gene>
    <name evidence="2" type="ORF">D9758_011925</name>
</gene>